<dbReference type="Proteomes" id="UP000234474">
    <property type="component" value="Unassembled WGS sequence"/>
</dbReference>
<keyword evidence="3" id="KW-1185">Reference proteome</keyword>
<evidence type="ECO:0008006" key="4">
    <source>
        <dbReference type="Google" id="ProtNLM"/>
    </source>
</evidence>
<dbReference type="GeneID" id="36532456"/>
<accession>A0A2I1BZ44</accession>
<proteinExistence type="predicted"/>
<name>A0A2I1BZ44_ASPN1</name>
<feature type="compositionally biased region" description="Low complexity" evidence="1">
    <location>
        <begin position="47"/>
        <end position="61"/>
    </location>
</feature>
<organism evidence="2 3">
    <name type="scientific">Aspergillus novofumigatus (strain IBT 16806)</name>
    <dbReference type="NCBI Taxonomy" id="1392255"/>
    <lineage>
        <taxon>Eukaryota</taxon>
        <taxon>Fungi</taxon>
        <taxon>Dikarya</taxon>
        <taxon>Ascomycota</taxon>
        <taxon>Pezizomycotina</taxon>
        <taxon>Eurotiomycetes</taxon>
        <taxon>Eurotiomycetidae</taxon>
        <taxon>Eurotiales</taxon>
        <taxon>Aspergillaceae</taxon>
        <taxon>Aspergillus</taxon>
        <taxon>Aspergillus subgen. Fumigati</taxon>
    </lineage>
</organism>
<comment type="caution">
    <text evidence="2">The sequence shown here is derived from an EMBL/GenBank/DDBJ whole genome shotgun (WGS) entry which is preliminary data.</text>
</comment>
<evidence type="ECO:0000256" key="1">
    <source>
        <dbReference type="SAM" id="MobiDB-lite"/>
    </source>
</evidence>
<sequence length="220" mass="23990">MSLDTSSLIDQTGPVLRVSTFTLINTDMDVAEIKVENDQSSNVLPGAAEEPQPTSAPATATPRKRGRKKTADGDADADSTETKKGKTSPKKGLGPIPATLESAGLANKMVLRMRDEEGRSWSEITNAWTRMTGIRVEGSTLRKRYTAMKANFVSISAEDEARILKVKKEVEEKFELEKWHKIAEAVAADGGNNYPANAIQKKFKELNKRAQSAAAVEPED</sequence>
<evidence type="ECO:0000313" key="2">
    <source>
        <dbReference type="EMBL" id="PKX90650.1"/>
    </source>
</evidence>
<feature type="region of interest" description="Disordered" evidence="1">
    <location>
        <begin position="35"/>
        <end position="98"/>
    </location>
</feature>
<evidence type="ECO:0000313" key="3">
    <source>
        <dbReference type="Proteomes" id="UP000234474"/>
    </source>
</evidence>
<gene>
    <name evidence="2" type="ORF">P174DRAFT_423520</name>
</gene>
<dbReference type="EMBL" id="MSZS01000007">
    <property type="protein sequence ID" value="PKX90650.1"/>
    <property type="molecule type" value="Genomic_DNA"/>
</dbReference>
<dbReference type="OrthoDB" id="5375264at2759"/>
<reference evidence="3" key="1">
    <citation type="journal article" date="2018" name="Proc. Natl. Acad. Sci. U.S.A.">
        <title>Linking secondary metabolites to gene clusters through genome sequencing of six diverse Aspergillus species.</title>
        <authorList>
            <person name="Kaerboelling I."/>
            <person name="Vesth T.C."/>
            <person name="Frisvad J.C."/>
            <person name="Nybo J.L."/>
            <person name="Theobald S."/>
            <person name="Kuo A."/>
            <person name="Bowyer P."/>
            <person name="Matsuda Y."/>
            <person name="Mondo S."/>
            <person name="Lyhne E.K."/>
            <person name="Kogle M.E."/>
            <person name="Clum A."/>
            <person name="Lipzen A."/>
            <person name="Salamov A."/>
            <person name="Ngan C.Y."/>
            <person name="Daum C."/>
            <person name="Chiniquy J."/>
            <person name="Barry K."/>
            <person name="LaButti K."/>
            <person name="Haridas S."/>
            <person name="Simmons B.A."/>
            <person name="Magnuson J.K."/>
            <person name="Mortensen U.H."/>
            <person name="Larsen T.O."/>
            <person name="Grigoriev I.V."/>
            <person name="Baker S.E."/>
            <person name="Andersen M.R."/>
        </authorList>
    </citation>
    <scope>NUCLEOTIDE SEQUENCE [LARGE SCALE GENOMIC DNA]</scope>
    <source>
        <strain evidence="3">IBT 16806</strain>
    </source>
</reference>
<dbReference type="OMA" id="FEQEKWH"/>
<dbReference type="STRING" id="1392255.A0A2I1BZ44"/>
<protein>
    <recommendedName>
        <fullName evidence="4">Myb-like domain-containing protein</fullName>
    </recommendedName>
</protein>
<dbReference type="VEuPathDB" id="FungiDB:P174DRAFT_423520"/>
<dbReference type="RefSeq" id="XP_024679245.1">
    <property type="nucleotide sequence ID" value="XM_024825131.1"/>
</dbReference>
<dbReference type="AlphaFoldDB" id="A0A2I1BZ44"/>